<dbReference type="Proteomes" id="UP001320876">
    <property type="component" value="Unassembled WGS sequence"/>
</dbReference>
<keyword evidence="1" id="KW-0472">Membrane</keyword>
<organism evidence="2 3">
    <name type="scientific">Luteolibacter arcticus</name>
    <dbReference type="NCBI Taxonomy" id="1581411"/>
    <lineage>
        <taxon>Bacteria</taxon>
        <taxon>Pseudomonadati</taxon>
        <taxon>Verrucomicrobiota</taxon>
        <taxon>Verrucomicrobiia</taxon>
        <taxon>Verrucomicrobiales</taxon>
        <taxon>Verrucomicrobiaceae</taxon>
        <taxon>Luteolibacter</taxon>
    </lineage>
</organism>
<evidence type="ECO:0000313" key="2">
    <source>
        <dbReference type="EMBL" id="MCW1922341.1"/>
    </source>
</evidence>
<keyword evidence="1" id="KW-1133">Transmembrane helix</keyword>
<dbReference type="PANTHER" id="PTHR36115:SF4">
    <property type="entry name" value="MEMBRANE PROTEIN"/>
    <property type="match status" value="1"/>
</dbReference>
<dbReference type="InterPro" id="IPR051791">
    <property type="entry name" value="Pra-immunoreactive"/>
</dbReference>
<evidence type="ECO:0008006" key="4">
    <source>
        <dbReference type="Google" id="ProtNLM"/>
    </source>
</evidence>
<evidence type="ECO:0000313" key="3">
    <source>
        <dbReference type="Proteomes" id="UP001320876"/>
    </source>
</evidence>
<comment type="caution">
    <text evidence="2">The sequence shown here is derived from an EMBL/GenBank/DDBJ whole genome shotgun (WGS) entry which is preliminary data.</text>
</comment>
<reference evidence="2 3" key="1">
    <citation type="submission" date="2022-10" db="EMBL/GenBank/DDBJ databases">
        <title>Luteolibacter arcticus strain CCTCC AB 2014275, whole genome shotgun sequencing project.</title>
        <authorList>
            <person name="Zhao G."/>
            <person name="Shen L."/>
        </authorList>
    </citation>
    <scope>NUCLEOTIDE SEQUENCE [LARGE SCALE GENOMIC DNA]</scope>
    <source>
        <strain evidence="2 3">CCTCC AB 2014275</strain>
    </source>
</reference>
<accession>A0ABT3GFV5</accession>
<dbReference type="PANTHER" id="PTHR36115">
    <property type="entry name" value="PROLINE-RICH ANTIGEN HOMOLOG-RELATED"/>
    <property type="match status" value="1"/>
</dbReference>
<dbReference type="EMBL" id="JAPDDT010000002">
    <property type="protein sequence ID" value="MCW1922341.1"/>
    <property type="molecule type" value="Genomic_DNA"/>
</dbReference>
<feature type="transmembrane region" description="Helical" evidence="1">
    <location>
        <begin position="21"/>
        <end position="41"/>
    </location>
</feature>
<dbReference type="RefSeq" id="WP_264486450.1">
    <property type="nucleotide sequence ID" value="NZ_JAPDDT010000002.1"/>
</dbReference>
<feature type="transmembrane region" description="Helical" evidence="1">
    <location>
        <begin position="61"/>
        <end position="81"/>
    </location>
</feature>
<proteinExistence type="predicted"/>
<protein>
    <recommendedName>
        <fullName evidence="4">RDD family protein</fullName>
    </recommendedName>
</protein>
<sequence length="155" mass="17387">MNQIPVQLPDLDYAAKWQRAIHCLVDSALGLIALGALLKFLLPFFPDPWLEALRDMPERRLSLLLNWSGLLLFYLATEVAFKTTPGKLLTRTAVCDAEGFSPTRLRLLGRTMARLIPLDWLSFFGRDGTGWHDAASKTYVVRKILMKPATTRSGG</sequence>
<keyword evidence="1" id="KW-0812">Transmembrane</keyword>
<evidence type="ECO:0000256" key="1">
    <source>
        <dbReference type="SAM" id="Phobius"/>
    </source>
</evidence>
<gene>
    <name evidence="2" type="ORF">OKA05_07235</name>
</gene>
<keyword evidence="3" id="KW-1185">Reference proteome</keyword>
<name>A0ABT3GFV5_9BACT</name>